<keyword evidence="3" id="KW-0238">DNA-binding</keyword>
<dbReference type="PANTHER" id="PTHR30118:SF6">
    <property type="entry name" value="HTH-TYPE TRANSCRIPTIONAL REGULATOR LEUO"/>
    <property type="match status" value="1"/>
</dbReference>
<evidence type="ECO:0000256" key="1">
    <source>
        <dbReference type="ARBA" id="ARBA00009437"/>
    </source>
</evidence>
<keyword evidence="2" id="KW-0805">Transcription regulation</keyword>
<gene>
    <name evidence="6" type="ORF">Azoinq_00670</name>
</gene>
<proteinExistence type="inferred from homology"/>
<dbReference type="PROSITE" id="PS50931">
    <property type="entry name" value="HTH_LYSR"/>
    <property type="match status" value="1"/>
</dbReference>
<dbReference type="AlphaFoldDB" id="A0A975SMR2"/>
<dbReference type="PANTHER" id="PTHR30118">
    <property type="entry name" value="HTH-TYPE TRANSCRIPTIONAL REGULATOR LEUO-RELATED"/>
    <property type="match status" value="1"/>
</dbReference>
<keyword evidence="4" id="KW-0804">Transcription</keyword>
<dbReference type="GO" id="GO:0003700">
    <property type="term" value="F:DNA-binding transcription factor activity"/>
    <property type="evidence" value="ECO:0007669"/>
    <property type="project" value="InterPro"/>
</dbReference>
<accession>A0A975SMR2</accession>
<protein>
    <submittedName>
        <fullName evidence="6">LysR family transcriptional regulator</fullName>
    </submittedName>
</protein>
<organism evidence="6 7">
    <name type="scientific">Azospira inquinata</name>
    <dbReference type="NCBI Taxonomy" id="2785627"/>
    <lineage>
        <taxon>Bacteria</taxon>
        <taxon>Pseudomonadati</taxon>
        <taxon>Pseudomonadota</taxon>
        <taxon>Betaproteobacteria</taxon>
        <taxon>Rhodocyclales</taxon>
        <taxon>Rhodocyclaceae</taxon>
        <taxon>Azospira</taxon>
    </lineage>
</organism>
<keyword evidence="7" id="KW-1185">Reference proteome</keyword>
<dbReference type="Proteomes" id="UP000683428">
    <property type="component" value="Chromosome"/>
</dbReference>
<dbReference type="KEGG" id="aiq:Azoinq_00670"/>
<dbReference type="InterPro" id="IPR000847">
    <property type="entry name" value="LysR_HTH_N"/>
</dbReference>
<dbReference type="InterPro" id="IPR037402">
    <property type="entry name" value="YidZ_PBP2"/>
</dbReference>
<name>A0A975SMR2_9RHOO</name>
<dbReference type="Pfam" id="PF03466">
    <property type="entry name" value="LysR_substrate"/>
    <property type="match status" value="1"/>
</dbReference>
<evidence type="ECO:0000313" key="6">
    <source>
        <dbReference type="EMBL" id="QWT49167.1"/>
    </source>
</evidence>
<dbReference type="EMBL" id="CP064782">
    <property type="protein sequence ID" value="QWT49167.1"/>
    <property type="molecule type" value="Genomic_DNA"/>
</dbReference>
<dbReference type="GO" id="GO:0003677">
    <property type="term" value="F:DNA binding"/>
    <property type="evidence" value="ECO:0007669"/>
    <property type="project" value="UniProtKB-KW"/>
</dbReference>
<evidence type="ECO:0000256" key="4">
    <source>
        <dbReference type="ARBA" id="ARBA00023163"/>
    </source>
</evidence>
<dbReference type="InterPro" id="IPR005119">
    <property type="entry name" value="LysR_subst-bd"/>
</dbReference>
<dbReference type="InterPro" id="IPR050389">
    <property type="entry name" value="LysR-type_TF"/>
</dbReference>
<evidence type="ECO:0000313" key="7">
    <source>
        <dbReference type="Proteomes" id="UP000683428"/>
    </source>
</evidence>
<dbReference type="RefSeq" id="WP_216127915.1">
    <property type="nucleotide sequence ID" value="NZ_CP064782.1"/>
</dbReference>
<comment type="similarity">
    <text evidence="1">Belongs to the LysR transcriptional regulatory family.</text>
</comment>
<feature type="domain" description="HTH lysR-type" evidence="5">
    <location>
        <begin position="14"/>
        <end position="71"/>
    </location>
</feature>
<dbReference type="CDD" id="cd08417">
    <property type="entry name" value="PBP2_Nitroaromatics_like"/>
    <property type="match status" value="1"/>
</dbReference>
<reference evidence="6" key="1">
    <citation type="submission" date="2020-11" db="EMBL/GenBank/DDBJ databases">
        <title>Azospira inquinata sp. nov.</title>
        <authorList>
            <person name="Moe W.M."/>
            <person name="Mikes M.C."/>
        </authorList>
    </citation>
    <scope>NUCLEOTIDE SEQUENCE</scope>
    <source>
        <strain evidence="6">Azo-3</strain>
    </source>
</reference>
<evidence type="ECO:0000259" key="5">
    <source>
        <dbReference type="PROSITE" id="PS50931"/>
    </source>
</evidence>
<evidence type="ECO:0000256" key="2">
    <source>
        <dbReference type="ARBA" id="ARBA00023015"/>
    </source>
</evidence>
<dbReference type="Pfam" id="PF00126">
    <property type="entry name" value="HTH_1"/>
    <property type="match status" value="1"/>
</dbReference>
<evidence type="ECO:0000256" key="3">
    <source>
        <dbReference type="ARBA" id="ARBA00023125"/>
    </source>
</evidence>
<sequence length="330" mass="36273">MNDIDFTPVDFRHVDLNLLVVFDALLREGGVSAAARALCLGQPAVSHALGRLRQLFNDPLFVREQGTMRPTPRALALGEPVHQLLGAAKALVSPELPFDPARVEGEFNLAMPDPFEAIWLPRLMLAVSREAPRLRLRVHSLPGARLLGALDEGSIDLAIAGFMPHLASRHEAAYLLTSSFDCLYCPDQLRLPPRPDLAELARHDQVSTTYVGGEMGNAVEEAFRRHGLNRRVVVSASGLLAVPHIVAQSPVVAILPRLITRLFVGHSLFRIEPLPRDILHTPVHLVWNRRRAAAGVHRFMTGLIRAMAPEVEAFLSSDTPTTMIQGMGEK</sequence>